<evidence type="ECO:0000313" key="2">
    <source>
        <dbReference type="Proteomes" id="UP000024404"/>
    </source>
</evidence>
<evidence type="ECO:0000313" key="1">
    <source>
        <dbReference type="EnsemblMetazoa" id="OVOC1299.1"/>
    </source>
</evidence>
<dbReference type="AlphaFoldDB" id="A0A8R1TNT2"/>
<reference evidence="1" key="2">
    <citation type="submission" date="2022-06" db="UniProtKB">
        <authorList>
            <consortium name="EnsemblMetazoa"/>
        </authorList>
    </citation>
    <scope>IDENTIFICATION</scope>
</reference>
<keyword evidence="2" id="KW-1185">Reference proteome</keyword>
<dbReference type="Proteomes" id="UP000024404">
    <property type="component" value="Unassembled WGS sequence"/>
</dbReference>
<organism evidence="1 2">
    <name type="scientific">Onchocerca volvulus</name>
    <dbReference type="NCBI Taxonomy" id="6282"/>
    <lineage>
        <taxon>Eukaryota</taxon>
        <taxon>Metazoa</taxon>
        <taxon>Ecdysozoa</taxon>
        <taxon>Nematoda</taxon>
        <taxon>Chromadorea</taxon>
        <taxon>Rhabditida</taxon>
        <taxon>Spirurina</taxon>
        <taxon>Spiruromorpha</taxon>
        <taxon>Filarioidea</taxon>
        <taxon>Onchocercidae</taxon>
        <taxon>Onchocerca</taxon>
    </lineage>
</organism>
<dbReference type="EMBL" id="CMVM020000036">
    <property type="status" value="NOT_ANNOTATED_CDS"/>
    <property type="molecule type" value="Genomic_DNA"/>
</dbReference>
<name>A0A8R1TNT2_ONCVO</name>
<proteinExistence type="predicted"/>
<dbReference type="EnsemblMetazoa" id="OVOC1299.1">
    <property type="protein sequence ID" value="OVOC1299.1"/>
    <property type="gene ID" value="WBGene00238108"/>
</dbReference>
<accession>A0A8R1TNT2</accession>
<protein>
    <submittedName>
        <fullName evidence="1">Uncharacterized protein</fullName>
    </submittedName>
</protein>
<sequence>MIIIVYFYNDTHTYTEFVTEEWFSRTLLPVEQNDAYIKEQ</sequence>
<reference evidence="2" key="1">
    <citation type="submission" date="2013-10" db="EMBL/GenBank/DDBJ databases">
        <title>Genome sequencing of Onchocerca volvulus.</title>
        <authorList>
            <person name="Cotton J."/>
            <person name="Tsai J."/>
            <person name="Stanley E."/>
            <person name="Tracey A."/>
            <person name="Holroyd N."/>
            <person name="Lustigman S."/>
            <person name="Berriman M."/>
        </authorList>
    </citation>
    <scope>NUCLEOTIDE SEQUENCE</scope>
</reference>